<evidence type="ECO:0000256" key="2">
    <source>
        <dbReference type="SAM" id="SignalP"/>
    </source>
</evidence>
<organism evidence="3 4">
    <name type="scientific">Falsiroseomonas frigidaquae</name>
    <dbReference type="NCBI Taxonomy" id="487318"/>
    <lineage>
        <taxon>Bacteria</taxon>
        <taxon>Pseudomonadati</taxon>
        <taxon>Pseudomonadota</taxon>
        <taxon>Alphaproteobacteria</taxon>
        <taxon>Acetobacterales</taxon>
        <taxon>Roseomonadaceae</taxon>
        <taxon>Falsiroseomonas</taxon>
    </lineage>
</organism>
<dbReference type="Proteomes" id="UP000765160">
    <property type="component" value="Unassembled WGS sequence"/>
</dbReference>
<proteinExistence type="predicted"/>
<feature type="region of interest" description="Disordered" evidence="1">
    <location>
        <begin position="19"/>
        <end position="40"/>
    </location>
</feature>
<comment type="caution">
    <text evidence="3">The sequence shown here is derived from an EMBL/GenBank/DDBJ whole genome shotgun (WGS) entry which is preliminary data.</text>
</comment>
<sequence length="109" mass="11033">MRPLALLLVLLAAGCATEPATAPLPRGDRALPPPGLSEAPAGARCADHAAALPALVGRPEAEVRAALAAMPGIRTIRLLAPNQPATRDYRQDRVGGVARGGVVESLACG</sequence>
<dbReference type="Gene3D" id="3.30.10.10">
    <property type="entry name" value="Trypsin Inhibitor V, subunit A"/>
    <property type="match status" value="1"/>
</dbReference>
<evidence type="ECO:0008006" key="5">
    <source>
        <dbReference type="Google" id="ProtNLM"/>
    </source>
</evidence>
<accession>A0ABX1F7R0</accession>
<dbReference type="EMBL" id="JAAVTX010000009">
    <property type="protein sequence ID" value="NKE48337.1"/>
    <property type="molecule type" value="Genomic_DNA"/>
</dbReference>
<feature type="signal peptide" evidence="2">
    <location>
        <begin position="1"/>
        <end position="22"/>
    </location>
</feature>
<gene>
    <name evidence="3" type="ORF">HB662_26415</name>
</gene>
<dbReference type="RefSeq" id="WP_168054625.1">
    <property type="nucleotide sequence ID" value="NZ_JAATJR010000009.1"/>
</dbReference>
<feature type="chain" id="PRO_5045971567" description="Peptidase inhibitor I78 family protein" evidence="2">
    <location>
        <begin position="23"/>
        <end position="109"/>
    </location>
</feature>
<name>A0ABX1F7R0_9PROT</name>
<evidence type="ECO:0000313" key="4">
    <source>
        <dbReference type="Proteomes" id="UP000765160"/>
    </source>
</evidence>
<reference evidence="3 4" key="1">
    <citation type="submission" date="2020-03" db="EMBL/GenBank/DDBJ databases">
        <title>Roseomonas selenitidurans sp. nov. isolated from soil.</title>
        <authorList>
            <person name="Liu H."/>
        </authorList>
    </citation>
    <scope>NUCLEOTIDE SEQUENCE [LARGE SCALE GENOMIC DNA]</scope>
    <source>
        <strain evidence="3 4">JCM 15073</strain>
    </source>
</reference>
<keyword evidence="4" id="KW-1185">Reference proteome</keyword>
<evidence type="ECO:0000313" key="3">
    <source>
        <dbReference type="EMBL" id="NKE48337.1"/>
    </source>
</evidence>
<protein>
    <recommendedName>
        <fullName evidence="5">Peptidase inhibitor I78 family protein</fullName>
    </recommendedName>
</protein>
<evidence type="ECO:0000256" key="1">
    <source>
        <dbReference type="SAM" id="MobiDB-lite"/>
    </source>
</evidence>
<keyword evidence="2" id="KW-0732">Signal</keyword>
<dbReference type="PROSITE" id="PS51257">
    <property type="entry name" value="PROKAR_LIPOPROTEIN"/>
    <property type="match status" value="1"/>
</dbReference>